<sequence>MYRKALITLPNIPKFISVRRDMTMSELSILYNLRSKAYAANQNCGQYKYVVNDLTIKELPNPKPFKTHA</sequence>
<gene>
    <name evidence="1" type="ORF">MENT_LOCUS16224</name>
</gene>
<accession>A0A6V7USF6</accession>
<evidence type="ECO:0000313" key="1">
    <source>
        <dbReference type="EMBL" id="CAD2163824.1"/>
    </source>
</evidence>
<dbReference type="OrthoDB" id="5859941at2759"/>
<comment type="caution">
    <text evidence="1">The sequence shown here is derived from an EMBL/GenBank/DDBJ whole genome shotgun (WGS) entry which is preliminary data.</text>
</comment>
<proteinExistence type="predicted"/>
<dbReference type="Proteomes" id="UP000580250">
    <property type="component" value="Unassembled WGS sequence"/>
</dbReference>
<protein>
    <submittedName>
        <fullName evidence="1">Uncharacterized protein</fullName>
    </submittedName>
</protein>
<evidence type="ECO:0000313" key="2">
    <source>
        <dbReference type="Proteomes" id="UP000580250"/>
    </source>
</evidence>
<organism evidence="1 2">
    <name type="scientific">Meloidogyne enterolobii</name>
    <name type="common">Root-knot nematode worm</name>
    <name type="synonym">Meloidogyne mayaguensis</name>
    <dbReference type="NCBI Taxonomy" id="390850"/>
    <lineage>
        <taxon>Eukaryota</taxon>
        <taxon>Metazoa</taxon>
        <taxon>Ecdysozoa</taxon>
        <taxon>Nematoda</taxon>
        <taxon>Chromadorea</taxon>
        <taxon>Rhabditida</taxon>
        <taxon>Tylenchina</taxon>
        <taxon>Tylenchomorpha</taxon>
        <taxon>Tylenchoidea</taxon>
        <taxon>Meloidogynidae</taxon>
        <taxon>Meloidogyninae</taxon>
        <taxon>Meloidogyne</taxon>
    </lineage>
</organism>
<dbReference type="AlphaFoldDB" id="A0A6V7USF6"/>
<reference evidence="1 2" key="1">
    <citation type="submission" date="2020-08" db="EMBL/GenBank/DDBJ databases">
        <authorList>
            <person name="Koutsovoulos G."/>
            <person name="Danchin GJ E."/>
        </authorList>
    </citation>
    <scope>NUCLEOTIDE SEQUENCE [LARGE SCALE GENOMIC DNA]</scope>
</reference>
<name>A0A6V7USF6_MELEN</name>
<dbReference type="EMBL" id="CAJEWN010000100">
    <property type="protein sequence ID" value="CAD2163824.1"/>
    <property type="molecule type" value="Genomic_DNA"/>
</dbReference>